<dbReference type="InterPro" id="IPR032466">
    <property type="entry name" value="Metal_Hydrolase"/>
</dbReference>
<dbReference type="GO" id="GO:0016810">
    <property type="term" value="F:hydrolase activity, acting on carbon-nitrogen (but not peptide) bonds"/>
    <property type="evidence" value="ECO:0007669"/>
    <property type="project" value="InterPro"/>
</dbReference>
<evidence type="ECO:0000313" key="4">
    <source>
        <dbReference type="Proteomes" id="UP000008720"/>
    </source>
</evidence>
<keyword evidence="4" id="KW-1185">Reference proteome</keyword>
<dbReference type="RefSeq" id="WP_013452607.1">
    <property type="nucleotide sequence ID" value="NC_014759.1"/>
</dbReference>
<dbReference type="Gene3D" id="1.20.58.520">
    <property type="entry name" value="Amidohydrolase"/>
    <property type="match status" value="1"/>
</dbReference>
<dbReference type="EMBL" id="CP002349">
    <property type="protein sequence ID" value="ADR20456.1"/>
    <property type="molecule type" value="Genomic_DNA"/>
</dbReference>
<name>E4TNJ9_MARTH</name>
<organism evidence="3 4">
    <name type="scientific">Marivirga tractuosa (strain ATCC 23168 / DSM 4126 / NBRC 15989 / NCIMB 1408 / VKM B-1430 / H-43)</name>
    <name type="common">Microscilla tractuosa</name>
    <name type="synonym">Flexibacter tractuosus</name>
    <dbReference type="NCBI Taxonomy" id="643867"/>
    <lineage>
        <taxon>Bacteria</taxon>
        <taxon>Pseudomonadati</taxon>
        <taxon>Bacteroidota</taxon>
        <taxon>Cytophagia</taxon>
        <taxon>Cytophagales</taxon>
        <taxon>Marivirgaceae</taxon>
        <taxon>Marivirga</taxon>
    </lineage>
</organism>
<evidence type="ECO:0000256" key="1">
    <source>
        <dbReference type="SAM" id="Phobius"/>
    </source>
</evidence>
<sequence>MKLLKIAAKAIIVLITVIVIFILTVFILDNRNTRYLKITNHPEGERNSYLIKNVNIVPMSSDTILVDKMVLIEDGVITEISSDISVEQHTIIDGKDQYLMPGLIDMHVHVWDEYELGLYLANGVTTVRNLWGQPMHLRMKELIESGEILSPNFFTSGPKLTGSEFMGDDNLQIFSEEEAKEVVIDTKEKGYDFIKTYYGLPQEYFDVVIDQAKLSRLDIAAHPSNKVAYDYHFNSQIKTIEHAEDIVQQPLEYKLDSAKLEEVVIDFSKAEGTSFCPTLTVYHNIYKMIINDSILHSSDLNYMNPLIRMVDSEAQFSRWNSAKRNDSTIESSIKNQHEFHLLAIKKLHEAGVNIVCGTDAGIGVTIPGKSIHQELAFYKKAGLSNYQVLKTATINPSKTHEFLNDFGTIERGKVANLLLVDDNPLDNLATLEQPQIVFSGGRMINRATLNTFEVKAAERSNLLASAFRYIEFLLLK</sequence>
<keyword evidence="1" id="KW-1133">Transmembrane helix</keyword>
<feature type="transmembrane region" description="Helical" evidence="1">
    <location>
        <begin position="6"/>
        <end position="28"/>
    </location>
</feature>
<dbReference type="InterPro" id="IPR011059">
    <property type="entry name" value="Metal-dep_hydrolase_composite"/>
</dbReference>
<dbReference type="SUPFAM" id="SSF51556">
    <property type="entry name" value="Metallo-dependent hydrolases"/>
    <property type="match status" value="1"/>
</dbReference>
<dbReference type="STRING" id="643867.Ftrac_0450"/>
<dbReference type="KEGG" id="mtt:Ftrac_0450"/>
<dbReference type="Gene3D" id="3.30.110.90">
    <property type="entry name" value="Amidohydrolase"/>
    <property type="match status" value="1"/>
</dbReference>
<dbReference type="InterPro" id="IPR051781">
    <property type="entry name" value="Metallo-dep_Hydrolase"/>
</dbReference>
<evidence type="ECO:0000259" key="2">
    <source>
        <dbReference type="Pfam" id="PF01979"/>
    </source>
</evidence>
<dbReference type="SUPFAM" id="SSF51338">
    <property type="entry name" value="Composite domain of metallo-dependent hydrolases"/>
    <property type="match status" value="2"/>
</dbReference>
<dbReference type="PANTHER" id="PTHR43135">
    <property type="entry name" value="ALPHA-D-RIBOSE 1-METHYLPHOSPHONATE 5-TRIPHOSPHATE DIPHOSPHATASE"/>
    <property type="match status" value="1"/>
</dbReference>
<dbReference type="InterPro" id="IPR006680">
    <property type="entry name" value="Amidohydro-rel"/>
</dbReference>
<dbReference type="HOGENOM" id="CLU_023620_4_1_10"/>
<keyword evidence="1" id="KW-0812">Transmembrane</keyword>
<accession>E4TNJ9</accession>
<feature type="domain" description="Amidohydrolase-related" evidence="2">
    <location>
        <begin position="98"/>
        <end position="442"/>
    </location>
</feature>
<dbReference type="Gene3D" id="3.40.50.10910">
    <property type="entry name" value="Amidohydrolase"/>
    <property type="match status" value="1"/>
</dbReference>
<dbReference type="Gene3D" id="2.30.40.10">
    <property type="entry name" value="Urease, subunit C, domain 1"/>
    <property type="match status" value="1"/>
</dbReference>
<gene>
    <name evidence="3" type="ordered locus">Ftrac_0450</name>
</gene>
<dbReference type="eggNOG" id="COG1228">
    <property type="taxonomic scope" value="Bacteria"/>
</dbReference>
<keyword evidence="1" id="KW-0472">Membrane</keyword>
<evidence type="ECO:0000313" key="3">
    <source>
        <dbReference type="EMBL" id="ADR20456.1"/>
    </source>
</evidence>
<proteinExistence type="predicted"/>
<dbReference type="OrthoDB" id="9797498at2"/>
<dbReference type="Proteomes" id="UP000008720">
    <property type="component" value="Chromosome"/>
</dbReference>
<dbReference type="Pfam" id="PF01979">
    <property type="entry name" value="Amidohydro_1"/>
    <property type="match status" value="1"/>
</dbReference>
<dbReference type="AlphaFoldDB" id="E4TNJ9"/>
<reference evidence="3 4" key="1">
    <citation type="journal article" date="2011" name="Stand. Genomic Sci.">
        <title>Complete genome sequence of Marivirga tractuosa type strain (H-43).</title>
        <authorList>
            <person name="Pagani I."/>
            <person name="Chertkov O."/>
            <person name="Lapidus A."/>
            <person name="Lucas S."/>
            <person name="Del Rio T.G."/>
            <person name="Tice H."/>
            <person name="Copeland A."/>
            <person name="Cheng J.F."/>
            <person name="Nolan M."/>
            <person name="Saunders E."/>
            <person name="Pitluck S."/>
            <person name="Held B."/>
            <person name="Goodwin L."/>
            <person name="Liolios K."/>
            <person name="Ovchinikova G."/>
            <person name="Ivanova N."/>
            <person name="Mavromatis K."/>
            <person name="Pati A."/>
            <person name="Chen A."/>
            <person name="Palaniappan K."/>
            <person name="Land M."/>
            <person name="Hauser L."/>
            <person name="Jeffries C.D."/>
            <person name="Detter J.C."/>
            <person name="Han C."/>
            <person name="Tapia R."/>
            <person name="Ngatchou-Djao O.D."/>
            <person name="Rohde M."/>
            <person name="Goker M."/>
            <person name="Spring S."/>
            <person name="Sikorski J."/>
            <person name="Woyke T."/>
            <person name="Bristow J."/>
            <person name="Eisen J.A."/>
            <person name="Markowitz V."/>
            <person name="Hugenholtz P."/>
            <person name="Klenk H.P."/>
            <person name="Kyrpides N.C."/>
        </authorList>
    </citation>
    <scope>NUCLEOTIDE SEQUENCE [LARGE SCALE GENOMIC DNA]</scope>
    <source>
        <strain evidence="4">ATCC 23168 / DSM 4126 / NBRC 15989 / NCIMB 1408 / VKM B-1430 / H-43</strain>
    </source>
</reference>
<dbReference type="PANTHER" id="PTHR43135:SF3">
    <property type="entry name" value="ALPHA-D-RIBOSE 1-METHYLPHOSPHONATE 5-TRIPHOSPHATE DIPHOSPHATASE"/>
    <property type="match status" value="1"/>
</dbReference>
<protein>
    <submittedName>
        <fullName evidence="3">Amidohydrolase</fullName>
    </submittedName>
</protein>